<keyword evidence="1" id="KW-0808">Transferase</keyword>
<keyword evidence="2" id="KW-0012">Acyltransferase</keyword>
<evidence type="ECO:0000256" key="2">
    <source>
        <dbReference type="ARBA" id="ARBA00023315"/>
    </source>
</evidence>
<dbReference type="PANTHER" id="PTHR43877">
    <property type="entry name" value="AMINOALKYLPHOSPHONATE N-ACETYLTRANSFERASE-RELATED-RELATED"/>
    <property type="match status" value="1"/>
</dbReference>
<organism evidence="4 5">
    <name type="scientific">Marihabitans asiaticum</name>
    <dbReference type="NCBI Taxonomy" id="415218"/>
    <lineage>
        <taxon>Bacteria</taxon>
        <taxon>Bacillati</taxon>
        <taxon>Actinomycetota</taxon>
        <taxon>Actinomycetes</taxon>
        <taxon>Micrococcales</taxon>
        <taxon>Intrasporangiaceae</taxon>
        <taxon>Marihabitans</taxon>
    </lineage>
</organism>
<evidence type="ECO:0000256" key="1">
    <source>
        <dbReference type="ARBA" id="ARBA00022679"/>
    </source>
</evidence>
<comment type="caution">
    <text evidence="4">The sequence shown here is derived from an EMBL/GenBank/DDBJ whole genome shotgun (WGS) entry which is preliminary data.</text>
</comment>
<feature type="domain" description="N-acetyltransferase" evidence="3">
    <location>
        <begin position="16"/>
        <end position="174"/>
    </location>
</feature>
<dbReference type="InterPro" id="IPR050832">
    <property type="entry name" value="Bact_Acetyltransf"/>
</dbReference>
<dbReference type="OrthoDB" id="9799092at2"/>
<reference evidence="4 5" key="1">
    <citation type="submission" date="2019-06" db="EMBL/GenBank/DDBJ databases">
        <title>Sequencing the genomes of 1000 actinobacteria strains.</title>
        <authorList>
            <person name="Klenk H.-P."/>
        </authorList>
    </citation>
    <scope>NUCLEOTIDE SEQUENCE [LARGE SCALE GENOMIC DNA]</scope>
    <source>
        <strain evidence="4 5">DSM 18935</strain>
    </source>
</reference>
<protein>
    <submittedName>
        <fullName evidence="4">Ribosomal protein S18 acetylase RimI-like enzyme</fullName>
    </submittedName>
</protein>
<accession>A0A560WDB7</accession>
<keyword evidence="4" id="KW-0689">Ribosomal protein</keyword>
<dbReference type="InterPro" id="IPR016181">
    <property type="entry name" value="Acyl_CoA_acyltransferase"/>
</dbReference>
<sequence>MSKTPELVGDGWDGPVRVRRLTPQDWADLRSVRLAMLLDTPLAYGSTYEREREYPEELWRERAGGLAWMAWTGSRPVGSVTLYASDDRPSEEIWLVGMWVAAHARGGGAAQALVEAAVAQARADGLERVVLEVAENNPRARAAYSRMGFVETGEAGPSSTHPRVCELEMVRYLTG</sequence>
<dbReference type="Gene3D" id="3.40.630.30">
    <property type="match status" value="1"/>
</dbReference>
<dbReference type="EMBL" id="VIUW01000002">
    <property type="protein sequence ID" value="TWD15647.1"/>
    <property type="molecule type" value="Genomic_DNA"/>
</dbReference>
<dbReference type="GO" id="GO:0005840">
    <property type="term" value="C:ribosome"/>
    <property type="evidence" value="ECO:0007669"/>
    <property type="project" value="UniProtKB-KW"/>
</dbReference>
<keyword evidence="5" id="KW-1185">Reference proteome</keyword>
<dbReference type="InterPro" id="IPR000182">
    <property type="entry name" value="GNAT_dom"/>
</dbReference>
<gene>
    <name evidence="4" type="ORF">FB557_1167</name>
</gene>
<dbReference type="RefSeq" id="WP_144856521.1">
    <property type="nucleotide sequence ID" value="NZ_BAAAYT010000001.1"/>
</dbReference>
<keyword evidence="4" id="KW-0687">Ribonucleoprotein</keyword>
<dbReference type="AlphaFoldDB" id="A0A560WDB7"/>
<evidence type="ECO:0000313" key="5">
    <source>
        <dbReference type="Proteomes" id="UP000315628"/>
    </source>
</evidence>
<proteinExistence type="predicted"/>
<name>A0A560WDB7_9MICO</name>
<dbReference type="Pfam" id="PF00583">
    <property type="entry name" value="Acetyltransf_1"/>
    <property type="match status" value="1"/>
</dbReference>
<dbReference type="GO" id="GO:0016747">
    <property type="term" value="F:acyltransferase activity, transferring groups other than amino-acyl groups"/>
    <property type="evidence" value="ECO:0007669"/>
    <property type="project" value="InterPro"/>
</dbReference>
<evidence type="ECO:0000259" key="3">
    <source>
        <dbReference type="PROSITE" id="PS51186"/>
    </source>
</evidence>
<evidence type="ECO:0000313" key="4">
    <source>
        <dbReference type="EMBL" id="TWD15647.1"/>
    </source>
</evidence>
<dbReference type="PANTHER" id="PTHR43877:SF2">
    <property type="entry name" value="AMINOALKYLPHOSPHONATE N-ACETYLTRANSFERASE-RELATED"/>
    <property type="match status" value="1"/>
</dbReference>
<dbReference type="PROSITE" id="PS51186">
    <property type="entry name" value="GNAT"/>
    <property type="match status" value="1"/>
</dbReference>
<dbReference type="SUPFAM" id="SSF55729">
    <property type="entry name" value="Acyl-CoA N-acyltransferases (Nat)"/>
    <property type="match status" value="1"/>
</dbReference>
<dbReference type="Proteomes" id="UP000315628">
    <property type="component" value="Unassembled WGS sequence"/>
</dbReference>